<evidence type="ECO:0000313" key="3">
    <source>
        <dbReference type="EMBL" id="AEG32275.1"/>
    </source>
</evidence>
<protein>
    <recommendedName>
        <fullName evidence="5">PA2779 family protein</fullName>
    </recommendedName>
</protein>
<dbReference type="NCBIfam" id="NF033919">
    <property type="entry name" value="PA2779_fam"/>
    <property type="match status" value="1"/>
</dbReference>
<keyword evidence="4" id="KW-1185">Reference proteome</keyword>
<feature type="chain" id="PRO_5003338630" description="PA2779 family protein" evidence="2">
    <location>
        <begin position="25"/>
        <end position="126"/>
    </location>
</feature>
<evidence type="ECO:0008006" key="5">
    <source>
        <dbReference type="Google" id="ProtNLM"/>
    </source>
</evidence>
<keyword evidence="1" id="KW-0472">Membrane</keyword>
<accession>F6DAL9</accession>
<keyword evidence="1" id="KW-0812">Transmembrane</keyword>
<keyword evidence="2" id="KW-0732">Signal</keyword>
<evidence type="ECO:0000256" key="1">
    <source>
        <dbReference type="SAM" id="Phobius"/>
    </source>
</evidence>
<dbReference type="Proteomes" id="UP000009232">
    <property type="component" value="Chromosome"/>
</dbReference>
<dbReference type="Pfam" id="PF20332">
    <property type="entry name" value="DUF6627"/>
    <property type="match status" value="1"/>
</dbReference>
<dbReference type="AlphaFoldDB" id="F6DAL9"/>
<gene>
    <name evidence="3" type="ordered locus">Thicy_1517</name>
</gene>
<feature type="signal peptide" evidence="2">
    <location>
        <begin position="1"/>
        <end position="24"/>
    </location>
</feature>
<dbReference type="EMBL" id="CP002776">
    <property type="protein sequence ID" value="AEG32275.1"/>
    <property type="molecule type" value="Genomic_DNA"/>
</dbReference>
<dbReference type="KEGG" id="tcy:Thicy_1517"/>
<dbReference type="InterPro" id="IPR046735">
    <property type="entry name" value="PA2779-like"/>
</dbReference>
<dbReference type="PIRSF" id="PIRSF029543">
    <property type="entry name" value="UCP029543"/>
    <property type="match status" value="1"/>
</dbReference>
<organism evidence="3 4">
    <name type="scientific">Thiomicrospira cyclica (strain DSM 14477 / JCM 11371 / ALM1)</name>
    <name type="common">Thioalkalimicrobium cyclicum</name>
    <dbReference type="NCBI Taxonomy" id="717773"/>
    <lineage>
        <taxon>Bacteria</taxon>
        <taxon>Pseudomonadati</taxon>
        <taxon>Pseudomonadota</taxon>
        <taxon>Gammaproteobacteria</taxon>
        <taxon>Thiotrichales</taxon>
        <taxon>Piscirickettsiaceae</taxon>
        <taxon>Thiomicrospira</taxon>
    </lineage>
</organism>
<keyword evidence="1" id="KW-1133">Transmembrane helix</keyword>
<name>F6DAL9_THICA</name>
<proteinExistence type="predicted"/>
<sequence length="126" mass="13410">MIKKWFGGVLAAIVLGAASMGAQASMISNAELAAMEAQLELRDQVMQQISRADVQQQLVAMGVSVMEVEQRVAAMTDAEIAQLHSQLQDLPAGAGVVGIALFIFVVFVVTDVIGATDIFPFIHPVR</sequence>
<dbReference type="InterPro" id="IPR016924">
    <property type="entry name" value="UCP029543"/>
</dbReference>
<reference evidence="3 4" key="1">
    <citation type="submission" date="2011-05" db="EMBL/GenBank/DDBJ databases">
        <title>Complete sequence of Thioalkalimicrobium cyclicum ALM1.</title>
        <authorList>
            <consortium name="US DOE Joint Genome Institute"/>
            <person name="Lucas S."/>
            <person name="Han J."/>
            <person name="Lapidus A."/>
            <person name="Cheng J.-F."/>
            <person name="Goodwin L."/>
            <person name="Pitluck S."/>
            <person name="Peters L."/>
            <person name="Mikhailova N."/>
            <person name="Davenport K."/>
            <person name="Han C."/>
            <person name="Tapia R."/>
            <person name="Land M."/>
            <person name="Hauser L."/>
            <person name="Kyrpides N."/>
            <person name="Ivanova N."/>
            <person name="Pagani I."/>
            <person name="Kappler U."/>
            <person name="Woyke T."/>
        </authorList>
    </citation>
    <scope>NUCLEOTIDE SEQUENCE [LARGE SCALE GENOMIC DNA]</scope>
    <source>
        <strain evidence="4">DSM 14477 / JCM 11371 / ALM1</strain>
    </source>
</reference>
<dbReference type="OrthoDB" id="6401969at2"/>
<evidence type="ECO:0000313" key="4">
    <source>
        <dbReference type="Proteomes" id="UP000009232"/>
    </source>
</evidence>
<dbReference type="eggNOG" id="ENOG5032Z0E">
    <property type="taxonomic scope" value="Bacteria"/>
</dbReference>
<dbReference type="RefSeq" id="WP_013836050.1">
    <property type="nucleotide sequence ID" value="NC_015581.1"/>
</dbReference>
<dbReference type="HOGENOM" id="CLU_146041_2_0_6"/>
<evidence type="ECO:0000256" key="2">
    <source>
        <dbReference type="SAM" id="SignalP"/>
    </source>
</evidence>
<dbReference type="STRING" id="717773.Thicy_1517"/>
<feature type="transmembrane region" description="Helical" evidence="1">
    <location>
        <begin position="96"/>
        <end position="122"/>
    </location>
</feature>